<feature type="compositionally biased region" description="Basic and acidic residues" evidence="1">
    <location>
        <begin position="91"/>
        <end position="102"/>
    </location>
</feature>
<sequence>MVTATRRGIIRPSQTHSETHIDGSASTPVQIDEPASEPTIQEPLPPNITMLDEAADGGVEPCLEMVLFEGVVEAESFATAEDEPMADEEATAEKPEDPEIPRDAQTTVPIPNSAETLAPPPTDGATEAAVTTPPVVTVRDELNAAATEFLEPDASVPPRDSIPVASQPHGDEALDELNPGQPFCSEQKEKSLGPPIETTPKTPSSFPDQTRYALSDEEKSDEDACLITRKRKVLRSTGLPPPSKKLKEKVPESSPSPKPKASKTRSTPVKKAPARASSRAKGKAKQTEGSKSKKPSSLDRFAIFSSRGILDERIVDLKAEAKWGYPDIIIKGGFKSMVEGLGSYVSSQIVEFYAALPQPGDDSVQVSIRGYNYEFSPVIVNEFLNMQPLSDERKLEADADSVSLKTLAQLFTPNEMAEWAEIYSIGMTPCYASLVIVGSHKWMP</sequence>
<feature type="compositionally biased region" description="Low complexity" evidence="1">
    <location>
        <begin position="125"/>
        <end position="136"/>
    </location>
</feature>
<accession>A0A6D2HCY0</accession>
<proteinExistence type="predicted"/>
<dbReference type="Proteomes" id="UP000467841">
    <property type="component" value="Unassembled WGS sequence"/>
</dbReference>
<dbReference type="AlphaFoldDB" id="A0A6D2HCY0"/>
<comment type="caution">
    <text evidence="2">The sequence shown here is derived from an EMBL/GenBank/DDBJ whole genome shotgun (WGS) entry which is preliminary data.</text>
</comment>
<feature type="region of interest" description="Disordered" evidence="1">
    <location>
        <begin position="149"/>
        <end position="296"/>
    </location>
</feature>
<feature type="compositionally biased region" description="Polar residues" evidence="1">
    <location>
        <begin position="199"/>
        <end position="208"/>
    </location>
</feature>
<feature type="compositionally biased region" description="Acidic residues" evidence="1">
    <location>
        <begin position="80"/>
        <end position="90"/>
    </location>
</feature>
<evidence type="ECO:0000256" key="1">
    <source>
        <dbReference type="SAM" id="MobiDB-lite"/>
    </source>
</evidence>
<organism evidence="2 3">
    <name type="scientific">Microthlaspi erraticum</name>
    <dbReference type="NCBI Taxonomy" id="1685480"/>
    <lineage>
        <taxon>Eukaryota</taxon>
        <taxon>Viridiplantae</taxon>
        <taxon>Streptophyta</taxon>
        <taxon>Embryophyta</taxon>
        <taxon>Tracheophyta</taxon>
        <taxon>Spermatophyta</taxon>
        <taxon>Magnoliopsida</taxon>
        <taxon>eudicotyledons</taxon>
        <taxon>Gunneridae</taxon>
        <taxon>Pentapetalae</taxon>
        <taxon>rosids</taxon>
        <taxon>malvids</taxon>
        <taxon>Brassicales</taxon>
        <taxon>Brassicaceae</taxon>
        <taxon>Coluteocarpeae</taxon>
        <taxon>Microthlaspi</taxon>
    </lineage>
</organism>
<keyword evidence="3" id="KW-1185">Reference proteome</keyword>
<name>A0A6D2HCY0_9BRAS</name>
<feature type="region of interest" description="Disordered" evidence="1">
    <location>
        <begin position="77"/>
        <end position="136"/>
    </location>
</feature>
<protein>
    <submittedName>
        <fullName evidence="2">Uncharacterized protein</fullName>
    </submittedName>
</protein>
<reference evidence="2" key="1">
    <citation type="submission" date="2020-01" db="EMBL/GenBank/DDBJ databases">
        <authorList>
            <person name="Mishra B."/>
        </authorList>
    </citation>
    <scope>NUCLEOTIDE SEQUENCE [LARGE SCALE GENOMIC DNA]</scope>
</reference>
<evidence type="ECO:0000313" key="3">
    <source>
        <dbReference type="Proteomes" id="UP000467841"/>
    </source>
</evidence>
<feature type="compositionally biased region" description="Polar residues" evidence="1">
    <location>
        <begin position="104"/>
        <end position="115"/>
    </location>
</feature>
<feature type="region of interest" description="Disordered" evidence="1">
    <location>
        <begin position="1"/>
        <end position="52"/>
    </location>
</feature>
<gene>
    <name evidence="2" type="ORF">MERR_LOCUS256</name>
</gene>
<dbReference type="EMBL" id="CACVBM020000021">
    <property type="protein sequence ID" value="CAA7013022.1"/>
    <property type="molecule type" value="Genomic_DNA"/>
</dbReference>
<evidence type="ECO:0000313" key="2">
    <source>
        <dbReference type="EMBL" id="CAA7013022.1"/>
    </source>
</evidence>